<dbReference type="STRING" id="5888.A0D2Q8"/>
<dbReference type="CDD" id="cd06849">
    <property type="entry name" value="lipoyl_domain"/>
    <property type="match status" value="1"/>
</dbReference>
<keyword evidence="5 6" id="KW-0012">Acyltransferase</keyword>
<dbReference type="InterPro" id="IPR036625">
    <property type="entry name" value="E3-bd_dom_sf"/>
</dbReference>
<dbReference type="EMBL" id="CT868263">
    <property type="protein sequence ID" value="CAK77325.1"/>
    <property type="molecule type" value="Genomic_DNA"/>
</dbReference>
<dbReference type="Pfam" id="PF00364">
    <property type="entry name" value="Biotin_lipoyl"/>
    <property type="match status" value="1"/>
</dbReference>
<dbReference type="PROSITE" id="PS51826">
    <property type="entry name" value="PSBD"/>
    <property type="match status" value="1"/>
</dbReference>
<evidence type="ECO:0000259" key="9">
    <source>
        <dbReference type="PROSITE" id="PS51826"/>
    </source>
</evidence>
<dbReference type="EC" id="2.3.1.-" evidence="6"/>
<evidence type="ECO:0000256" key="7">
    <source>
        <dbReference type="SAM" id="MobiDB-lite"/>
    </source>
</evidence>
<dbReference type="FunCoup" id="A0D2Q8">
    <property type="interactions" value="609"/>
</dbReference>
<dbReference type="HOGENOM" id="CLU_016733_10_0_1"/>
<dbReference type="InterPro" id="IPR023213">
    <property type="entry name" value="CAT-like_dom_sf"/>
</dbReference>
<dbReference type="GeneID" id="5030506"/>
<comment type="similarity">
    <text evidence="2 6">Belongs to the 2-oxoacid dehydrogenase family.</text>
</comment>
<dbReference type="GO" id="GO:0016746">
    <property type="term" value="F:acyltransferase activity"/>
    <property type="evidence" value="ECO:0007669"/>
    <property type="project" value="UniProtKB-KW"/>
</dbReference>
<dbReference type="Gene3D" id="3.30.559.10">
    <property type="entry name" value="Chloramphenicol acetyltransferase-like domain"/>
    <property type="match status" value="1"/>
</dbReference>
<dbReference type="FunFam" id="3.30.559.10:FF:000007">
    <property type="entry name" value="Dihydrolipoamide acetyltransferase component of pyruvate dehydrogenase complex"/>
    <property type="match status" value="1"/>
</dbReference>
<dbReference type="OrthoDB" id="202158at2759"/>
<dbReference type="KEGG" id="ptm:GSPATT00012833001"/>
<dbReference type="InterPro" id="IPR011053">
    <property type="entry name" value="Single_hybrid_motif"/>
</dbReference>
<evidence type="ECO:0000256" key="3">
    <source>
        <dbReference type="ARBA" id="ARBA00022679"/>
    </source>
</evidence>
<organism evidence="10 11">
    <name type="scientific">Paramecium tetraurelia</name>
    <dbReference type="NCBI Taxonomy" id="5888"/>
    <lineage>
        <taxon>Eukaryota</taxon>
        <taxon>Sar</taxon>
        <taxon>Alveolata</taxon>
        <taxon>Ciliophora</taxon>
        <taxon>Intramacronucleata</taxon>
        <taxon>Oligohymenophorea</taxon>
        <taxon>Peniculida</taxon>
        <taxon>Parameciidae</taxon>
        <taxon>Paramecium</taxon>
    </lineage>
</organism>
<dbReference type="AlphaFoldDB" id="A0D2Q8"/>
<proteinExistence type="inferred from homology"/>
<feature type="domain" description="Peripheral subunit-binding (PSBD)" evidence="9">
    <location>
        <begin position="128"/>
        <end position="165"/>
    </location>
</feature>
<dbReference type="GO" id="GO:0005739">
    <property type="term" value="C:mitochondrion"/>
    <property type="evidence" value="ECO:0000318"/>
    <property type="project" value="GO_Central"/>
</dbReference>
<comment type="cofactor">
    <cofactor evidence="1 6">
        <name>(R)-lipoate</name>
        <dbReference type="ChEBI" id="CHEBI:83088"/>
    </cofactor>
</comment>
<gene>
    <name evidence="10" type="ORF">GSPATT00012833001</name>
</gene>
<dbReference type="Proteomes" id="UP000000600">
    <property type="component" value="Unassembled WGS sequence"/>
</dbReference>
<name>A0D2Q8_PARTE</name>
<dbReference type="SUPFAM" id="SSF52777">
    <property type="entry name" value="CoA-dependent acyltransferases"/>
    <property type="match status" value="1"/>
</dbReference>
<dbReference type="SUPFAM" id="SSF51230">
    <property type="entry name" value="Single hybrid motif"/>
    <property type="match status" value="1"/>
</dbReference>
<accession>A0D2Q8</accession>
<evidence type="ECO:0000313" key="10">
    <source>
        <dbReference type="EMBL" id="CAK77325.1"/>
    </source>
</evidence>
<dbReference type="PANTHER" id="PTHR43178">
    <property type="entry name" value="DIHYDROLIPOAMIDE ACETYLTRANSFERASE COMPONENT OF PYRUVATE DEHYDROGENASE COMPLEX"/>
    <property type="match status" value="1"/>
</dbReference>
<reference evidence="10 11" key="1">
    <citation type="journal article" date="2006" name="Nature">
        <title>Global trends of whole-genome duplications revealed by the ciliate Paramecium tetraurelia.</title>
        <authorList>
            <consortium name="Genoscope"/>
            <person name="Aury J.-M."/>
            <person name="Jaillon O."/>
            <person name="Duret L."/>
            <person name="Noel B."/>
            <person name="Jubin C."/>
            <person name="Porcel B.M."/>
            <person name="Segurens B."/>
            <person name="Daubin V."/>
            <person name="Anthouard V."/>
            <person name="Aiach N."/>
            <person name="Arnaiz O."/>
            <person name="Billaut A."/>
            <person name="Beisson J."/>
            <person name="Blanc I."/>
            <person name="Bouhouche K."/>
            <person name="Camara F."/>
            <person name="Duharcourt S."/>
            <person name="Guigo R."/>
            <person name="Gogendeau D."/>
            <person name="Katinka M."/>
            <person name="Keller A.-M."/>
            <person name="Kissmehl R."/>
            <person name="Klotz C."/>
            <person name="Koll F."/>
            <person name="Le Moue A."/>
            <person name="Lepere C."/>
            <person name="Malinsky S."/>
            <person name="Nowacki M."/>
            <person name="Nowak J.K."/>
            <person name="Plattner H."/>
            <person name="Poulain J."/>
            <person name="Ruiz F."/>
            <person name="Serrano V."/>
            <person name="Zagulski M."/>
            <person name="Dessen P."/>
            <person name="Betermier M."/>
            <person name="Weissenbach J."/>
            <person name="Scarpelli C."/>
            <person name="Schachter V."/>
            <person name="Sperling L."/>
            <person name="Meyer E."/>
            <person name="Cohen J."/>
            <person name="Wincker P."/>
        </authorList>
    </citation>
    <scope>NUCLEOTIDE SEQUENCE [LARGE SCALE GENOMIC DNA]</scope>
    <source>
        <strain evidence="10 11">Stock d4-2</strain>
    </source>
</reference>
<dbReference type="Gene3D" id="4.10.320.10">
    <property type="entry name" value="E3-binding domain"/>
    <property type="match status" value="1"/>
</dbReference>
<dbReference type="InterPro" id="IPR000089">
    <property type="entry name" value="Biotin_lipoyl"/>
</dbReference>
<dbReference type="PROSITE" id="PS50968">
    <property type="entry name" value="BIOTINYL_LIPOYL"/>
    <property type="match status" value="1"/>
</dbReference>
<evidence type="ECO:0000256" key="4">
    <source>
        <dbReference type="ARBA" id="ARBA00022823"/>
    </source>
</evidence>
<evidence type="ECO:0000256" key="6">
    <source>
        <dbReference type="RuleBase" id="RU003423"/>
    </source>
</evidence>
<evidence type="ECO:0000256" key="2">
    <source>
        <dbReference type="ARBA" id="ARBA00007317"/>
    </source>
</evidence>
<dbReference type="SUPFAM" id="SSF47005">
    <property type="entry name" value="Peripheral subunit-binding domain of 2-oxo acid dehydrogenase complex"/>
    <property type="match status" value="1"/>
</dbReference>
<dbReference type="InterPro" id="IPR001078">
    <property type="entry name" value="2-oxoacid_DH_actylTfrase"/>
</dbReference>
<evidence type="ECO:0000259" key="8">
    <source>
        <dbReference type="PROSITE" id="PS50968"/>
    </source>
</evidence>
<keyword evidence="11" id="KW-1185">Reference proteome</keyword>
<evidence type="ECO:0000313" key="11">
    <source>
        <dbReference type="Proteomes" id="UP000000600"/>
    </source>
</evidence>
<dbReference type="eggNOG" id="KOG0558">
    <property type="taxonomic scope" value="Eukaryota"/>
</dbReference>
<evidence type="ECO:0000256" key="1">
    <source>
        <dbReference type="ARBA" id="ARBA00001938"/>
    </source>
</evidence>
<protein>
    <recommendedName>
        <fullName evidence="6">Dihydrolipoamide acetyltransferase component of pyruvate dehydrogenase complex</fullName>
        <ecNumber evidence="6">2.3.1.-</ecNumber>
    </recommendedName>
</protein>
<dbReference type="RefSeq" id="XP_001444722.1">
    <property type="nucleotide sequence ID" value="XM_001444685.1"/>
</dbReference>
<dbReference type="InterPro" id="IPR050743">
    <property type="entry name" value="2-oxoacid_DH_E2_comp"/>
</dbReference>
<dbReference type="Pfam" id="PF00198">
    <property type="entry name" value="2-oxoacid_dh"/>
    <property type="match status" value="1"/>
</dbReference>
<dbReference type="PANTHER" id="PTHR43178:SF5">
    <property type="entry name" value="LIPOAMIDE ACYLTRANSFERASE COMPONENT OF BRANCHED-CHAIN ALPHA-KETO ACID DEHYDROGENASE COMPLEX, MITOCHONDRIAL"/>
    <property type="match status" value="1"/>
</dbReference>
<sequence length="406" mass="45794">MLKILKYFGTIKHFKLPDLGEKIKEATIVKWHVKEGDKISEFDPVADVSTDKMFTQIPSSFTGVIHKRYHKEQDQCQVGELFVDIDVDEASSLSNHTTQTTQQPSPIPIPKPQIASKPTPQRESLLQRISPSAKYLAQLHNIDINDVKGTGIYGTITKDDISNYQNQPKQQQQTTSTSQSQTIKMSDFQKGMQKSMTESNTIPHLYLQEEIDVTSLSSFREELKKQQNITFMTLFIKSFSLALLQFPILNSTYDPSAPFQFITHQDHNISIAMDSPKGLVVPNIKQVQNLSILEVQQQLNKLKKLGDESKLGPNELNNGTICISNIGTIAGTYVGPLILPPQVCIVGIGRVVLQPRFIAGSYQPRKIIYTSFGCDHRILDGATIARFQNTWKQYLEQPEQMMVKLK</sequence>
<dbReference type="GO" id="GO:0160157">
    <property type="term" value="C:branched-chain alpha-ketoacid dehydrogenase complex"/>
    <property type="evidence" value="ECO:0000318"/>
    <property type="project" value="GO_Central"/>
</dbReference>
<dbReference type="InParanoid" id="A0D2Q8"/>
<feature type="domain" description="Lipoyl-binding" evidence="8">
    <location>
        <begin position="11"/>
        <end position="86"/>
    </location>
</feature>
<dbReference type="InterPro" id="IPR004167">
    <property type="entry name" value="PSBD"/>
</dbReference>
<keyword evidence="4 6" id="KW-0450">Lipoyl</keyword>
<dbReference type="Pfam" id="PF02817">
    <property type="entry name" value="E3_binding"/>
    <property type="match status" value="1"/>
</dbReference>
<evidence type="ECO:0000256" key="5">
    <source>
        <dbReference type="ARBA" id="ARBA00023315"/>
    </source>
</evidence>
<feature type="region of interest" description="Disordered" evidence="7">
    <location>
        <begin position="93"/>
        <end position="119"/>
    </location>
</feature>
<keyword evidence="3 6" id="KW-0808">Transferase</keyword>
<dbReference type="OMA" id="TPIFMEA"/>
<dbReference type="Gene3D" id="2.40.50.100">
    <property type="match status" value="1"/>
</dbReference>